<accession>A0ABU5F1P7</accession>
<organism evidence="1 2">
    <name type="scientific">Gemmata algarum</name>
    <dbReference type="NCBI Taxonomy" id="2975278"/>
    <lineage>
        <taxon>Bacteria</taxon>
        <taxon>Pseudomonadati</taxon>
        <taxon>Planctomycetota</taxon>
        <taxon>Planctomycetia</taxon>
        <taxon>Gemmatales</taxon>
        <taxon>Gemmataceae</taxon>
        <taxon>Gemmata</taxon>
    </lineage>
</organism>
<sequence length="78" mass="8673">MDQWHGRDRFWTTLVDDTSAGSTSLLLHREESGSAALAAEIVFGDAAGQYFLQTFSGDVPLKIIELLITEAKEKIKFK</sequence>
<dbReference type="Proteomes" id="UP001272242">
    <property type="component" value="Unassembled WGS sequence"/>
</dbReference>
<gene>
    <name evidence="1" type="ORF">R5W23_000942</name>
</gene>
<keyword evidence="2" id="KW-1185">Reference proteome</keyword>
<protein>
    <submittedName>
        <fullName evidence="1">Uncharacterized protein</fullName>
    </submittedName>
</protein>
<evidence type="ECO:0000313" key="2">
    <source>
        <dbReference type="Proteomes" id="UP001272242"/>
    </source>
</evidence>
<evidence type="ECO:0000313" key="1">
    <source>
        <dbReference type="EMBL" id="MDY3559784.1"/>
    </source>
</evidence>
<dbReference type="RefSeq" id="WP_320686485.1">
    <property type="nucleotide sequence ID" value="NZ_JAXBLV010000133.1"/>
</dbReference>
<name>A0ABU5F1P7_9BACT</name>
<comment type="caution">
    <text evidence="1">The sequence shown here is derived from an EMBL/GenBank/DDBJ whole genome shotgun (WGS) entry which is preliminary data.</text>
</comment>
<dbReference type="EMBL" id="JAXBLV010000133">
    <property type="protein sequence ID" value="MDY3559784.1"/>
    <property type="molecule type" value="Genomic_DNA"/>
</dbReference>
<reference evidence="2" key="1">
    <citation type="journal article" date="2023" name="Mar. Drugs">
        <title>Gemmata algarum, a Novel Planctomycete Isolated from an Algal Mat, Displays Antimicrobial Activity.</title>
        <authorList>
            <person name="Kumar G."/>
            <person name="Kallscheuer N."/>
            <person name="Kashif M."/>
            <person name="Ahamad S."/>
            <person name="Jagadeeshwari U."/>
            <person name="Pannikurungottu S."/>
            <person name="Haufschild T."/>
            <person name="Kabuu M."/>
            <person name="Sasikala C."/>
            <person name="Jogler C."/>
            <person name="Ramana C."/>
        </authorList>
    </citation>
    <scope>NUCLEOTIDE SEQUENCE [LARGE SCALE GENOMIC DNA]</scope>
    <source>
        <strain evidence="2">JC673</strain>
    </source>
</reference>
<proteinExistence type="predicted"/>